<proteinExistence type="inferred from homology"/>
<feature type="chain" id="PRO_5038399809" description="Glutathione hydrolase proenzyme" evidence="8">
    <location>
        <begin position="28"/>
        <end position="618"/>
    </location>
</feature>
<dbReference type="Gene3D" id="1.10.246.130">
    <property type="match status" value="1"/>
</dbReference>
<organism evidence="9 10">
    <name type="scientific">Nonomuraea terrae</name>
    <dbReference type="NCBI Taxonomy" id="2530383"/>
    <lineage>
        <taxon>Bacteria</taxon>
        <taxon>Bacillati</taxon>
        <taxon>Actinomycetota</taxon>
        <taxon>Actinomycetes</taxon>
        <taxon>Streptosporangiales</taxon>
        <taxon>Streptosporangiaceae</taxon>
        <taxon>Nonomuraea</taxon>
    </lineage>
</organism>
<dbReference type="PANTHER" id="PTHR43881:SF5">
    <property type="entry name" value="GAMMA-GLUTAMYLTRANSPEPTIDASE"/>
    <property type="match status" value="1"/>
</dbReference>
<dbReference type="InterPro" id="IPR000101">
    <property type="entry name" value="GGT_peptidase"/>
</dbReference>
<evidence type="ECO:0000313" key="9">
    <source>
        <dbReference type="EMBL" id="TDD37341.1"/>
    </source>
</evidence>
<evidence type="ECO:0000256" key="7">
    <source>
        <dbReference type="SAM" id="MobiDB-lite"/>
    </source>
</evidence>
<feature type="binding site" evidence="5">
    <location>
        <position position="497"/>
    </location>
    <ligand>
        <name>L-glutamate</name>
        <dbReference type="ChEBI" id="CHEBI:29985"/>
    </ligand>
</feature>
<dbReference type="InterPro" id="IPR043137">
    <property type="entry name" value="GGT_ssub_C"/>
</dbReference>
<keyword evidence="6" id="KW-0378">Hydrolase</keyword>
<feature type="region of interest" description="Disordered" evidence="7">
    <location>
        <begin position="573"/>
        <end position="618"/>
    </location>
</feature>
<sequence length="618" mass="66685">MRRKGRLLPLTVTLLVLLGVSPGQGLAQQQPGSPTPFGKPNAATPNPGVDNTAVPATRPVGYLDQTRSEVLARNGIAATSNPLATAAAERILLQGGNAIDAAVAASATLGVVEPMSTGMGGDLFAIVWSAKDKKLYSLASSGWAPKAWTAEYFTETLGVDEVPGRGINSAVVPGTVSGWDALLKRFGSMGFKDVLEPAATYAEQGFPIHERMHGQWRSSVNTLRQDADSARTWLPDGQAPDLYSVFRNPEMAHTLNVLRKKGRDAFYKGEIAEAIVAKSRAAGGVMARDDLAEYRSEWVTPLSTEYHGYDVHQLPPPGQGFAALEMLNILDVCVPRLGFDLAELGPRDPRYWHLLIEAKKLAYSDLHTHNADPKFAAPPLDRLLSKEYAATLCSKIDPDRATPLEVNGSDLGGTVYFATADRWGNMVSLVNSNYSDFGSKVTIPRYGFVLANRGSGFTLDADHPNVVAPRKRPFITIIASFITKDGKPVMAFGNMGGGTQPQAHAQHIINMIDLGMNVQATTDVARFDHSQSNDVTSLDAYLFDLVGPRLQEMGHQLNRANGHAGGYQGILFEPDPRLPEPILPSGRGERRGEAYERPVNGVYRAGSDPRKDGHAGGW</sequence>
<reference evidence="9 10" key="1">
    <citation type="submission" date="2019-03" db="EMBL/GenBank/DDBJ databases">
        <title>Draft genome sequences of novel Actinobacteria.</title>
        <authorList>
            <person name="Sahin N."/>
            <person name="Ay H."/>
            <person name="Saygin H."/>
        </authorList>
    </citation>
    <scope>NUCLEOTIDE SEQUENCE [LARGE SCALE GENOMIC DNA]</scope>
    <source>
        <strain evidence="9 10">CH32</strain>
    </source>
</reference>
<comment type="catalytic activity">
    <reaction evidence="3 6">
        <text>an N-terminal (5-L-glutamyl)-[peptide] + an alpha-amino acid = 5-L-glutamyl amino acid + an N-terminal L-alpha-aminoacyl-[peptide]</text>
        <dbReference type="Rhea" id="RHEA:23904"/>
        <dbReference type="Rhea" id="RHEA-COMP:9780"/>
        <dbReference type="Rhea" id="RHEA-COMP:9795"/>
        <dbReference type="ChEBI" id="CHEBI:77644"/>
        <dbReference type="ChEBI" id="CHEBI:78597"/>
        <dbReference type="ChEBI" id="CHEBI:78599"/>
        <dbReference type="ChEBI" id="CHEBI:78608"/>
        <dbReference type="EC" id="2.3.2.2"/>
    </reaction>
</comment>
<dbReference type="GO" id="GO:0103068">
    <property type="term" value="F:leukotriene C4 gamma-glutamyl transferase activity"/>
    <property type="evidence" value="ECO:0007669"/>
    <property type="project" value="UniProtKB-EC"/>
</dbReference>
<keyword evidence="6 9" id="KW-0808">Transferase</keyword>
<evidence type="ECO:0000256" key="8">
    <source>
        <dbReference type="SAM" id="SignalP"/>
    </source>
</evidence>
<comment type="similarity">
    <text evidence="6">Belongs to the gamma-glutamyltransferase family.</text>
</comment>
<feature type="signal peptide" evidence="8">
    <location>
        <begin position="1"/>
        <end position="27"/>
    </location>
</feature>
<dbReference type="SUPFAM" id="SSF56235">
    <property type="entry name" value="N-terminal nucleophile aminohydrolases (Ntn hydrolases)"/>
    <property type="match status" value="1"/>
</dbReference>
<name>A0A4R4XZJ4_9ACTN</name>
<keyword evidence="10" id="KW-1185">Reference proteome</keyword>
<accession>A0A4R4XZJ4</accession>
<keyword evidence="8" id="KW-0732">Signal</keyword>
<evidence type="ECO:0000256" key="4">
    <source>
        <dbReference type="PIRSR" id="PIRSR600101-1"/>
    </source>
</evidence>
<dbReference type="EMBL" id="SMKQ01000189">
    <property type="protein sequence ID" value="TDD37341.1"/>
    <property type="molecule type" value="Genomic_DNA"/>
</dbReference>
<keyword evidence="6" id="KW-0317">Glutathione biosynthesis</keyword>
<feature type="compositionally biased region" description="Basic and acidic residues" evidence="7">
    <location>
        <begin position="607"/>
        <end position="618"/>
    </location>
</feature>
<comment type="caution">
    <text evidence="9">The sequence shown here is derived from an EMBL/GenBank/DDBJ whole genome shotgun (WGS) entry which is preliminary data.</text>
</comment>
<dbReference type="Proteomes" id="UP000295302">
    <property type="component" value="Unassembled WGS sequence"/>
</dbReference>
<dbReference type="RefSeq" id="WP_132620347.1">
    <property type="nucleotide sequence ID" value="NZ_SMKQ01000189.1"/>
</dbReference>
<evidence type="ECO:0000256" key="3">
    <source>
        <dbReference type="ARBA" id="ARBA00047417"/>
    </source>
</evidence>
<dbReference type="GO" id="GO:0006751">
    <property type="term" value="P:glutathione catabolic process"/>
    <property type="evidence" value="ECO:0007669"/>
    <property type="project" value="UniProtKB-UniRule"/>
</dbReference>
<keyword evidence="6 9" id="KW-0012">Acyltransferase</keyword>
<comment type="subunit">
    <text evidence="6">This enzyme consists of two polypeptide chains, which are synthesized in precursor form from a single polypeptide.</text>
</comment>
<evidence type="ECO:0000256" key="2">
    <source>
        <dbReference type="ARBA" id="ARBA00001089"/>
    </source>
</evidence>
<dbReference type="PANTHER" id="PTHR43881">
    <property type="entry name" value="GAMMA-GLUTAMYLTRANSPEPTIDASE (AFU_ORTHOLOGUE AFUA_4G13580)"/>
    <property type="match status" value="1"/>
</dbReference>
<dbReference type="GO" id="GO:0036374">
    <property type="term" value="F:glutathione hydrolase activity"/>
    <property type="evidence" value="ECO:0007669"/>
    <property type="project" value="UniProtKB-UniRule"/>
</dbReference>
<dbReference type="GO" id="GO:0006750">
    <property type="term" value="P:glutathione biosynthetic process"/>
    <property type="evidence" value="ECO:0007669"/>
    <property type="project" value="UniProtKB-KW"/>
</dbReference>
<dbReference type="OrthoDB" id="9781342at2"/>
<dbReference type="PRINTS" id="PR01210">
    <property type="entry name" value="GGTRANSPTASE"/>
</dbReference>
<evidence type="ECO:0000256" key="1">
    <source>
        <dbReference type="ARBA" id="ARBA00001049"/>
    </source>
</evidence>
<evidence type="ECO:0000313" key="10">
    <source>
        <dbReference type="Proteomes" id="UP000295302"/>
    </source>
</evidence>
<dbReference type="InterPro" id="IPR029055">
    <property type="entry name" value="Ntn_hydrolases_N"/>
</dbReference>
<comment type="pathway">
    <text evidence="6">Sulfur metabolism; glutathione metabolism.</text>
</comment>
<feature type="region of interest" description="Disordered" evidence="7">
    <location>
        <begin position="25"/>
        <end position="52"/>
    </location>
</feature>
<dbReference type="NCBIfam" id="TIGR00066">
    <property type="entry name" value="g_glut_trans"/>
    <property type="match status" value="1"/>
</dbReference>
<dbReference type="Pfam" id="PF01019">
    <property type="entry name" value="G_glu_transpept"/>
    <property type="match status" value="1"/>
</dbReference>
<comment type="catalytic activity">
    <reaction evidence="2 6">
        <text>glutathione + H2O = L-cysteinylglycine + L-glutamate</text>
        <dbReference type="Rhea" id="RHEA:28807"/>
        <dbReference type="ChEBI" id="CHEBI:15377"/>
        <dbReference type="ChEBI" id="CHEBI:29985"/>
        <dbReference type="ChEBI" id="CHEBI:57925"/>
        <dbReference type="ChEBI" id="CHEBI:61694"/>
        <dbReference type="EC" id="3.4.19.13"/>
    </reaction>
</comment>
<dbReference type="UniPathway" id="UPA00204"/>
<comment type="PTM">
    <text evidence="6">Cleaved by autocatalysis into a large and a small subunit.</text>
</comment>
<feature type="active site" description="Nucleophile" evidence="4">
    <location>
        <position position="414"/>
    </location>
</feature>
<evidence type="ECO:0000256" key="6">
    <source>
        <dbReference type="RuleBase" id="RU368036"/>
    </source>
</evidence>
<dbReference type="AlphaFoldDB" id="A0A4R4XZJ4"/>
<dbReference type="InterPro" id="IPR043138">
    <property type="entry name" value="GGT_lsub"/>
</dbReference>
<keyword evidence="6" id="KW-0865">Zymogen</keyword>
<evidence type="ECO:0000256" key="5">
    <source>
        <dbReference type="PIRSR" id="PIRSR600101-2"/>
    </source>
</evidence>
<gene>
    <name evidence="9" type="primary">ggt</name>
    <name evidence="9" type="ORF">E1286_37320</name>
</gene>
<dbReference type="InterPro" id="IPR052896">
    <property type="entry name" value="GGT-like_enzyme"/>
</dbReference>
<dbReference type="EC" id="2.3.2.2" evidence="6"/>
<comment type="catalytic activity">
    <reaction evidence="1 6">
        <text>an S-substituted glutathione + H2O = an S-substituted L-cysteinylglycine + L-glutamate</text>
        <dbReference type="Rhea" id="RHEA:59468"/>
        <dbReference type="ChEBI" id="CHEBI:15377"/>
        <dbReference type="ChEBI" id="CHEBI:29985"/>
        <dbReference type="ChEBI" id="CHEBI:90779"/>
        <dbReference type="ChEBI" id="CHEBI:143103"/>
        <dbReference type="EC" id="3.4.19.13"/>
    </reaction>
</comment>
<protein>
    <recommendedName>
        <fullName evidence="6">Glutathione hydrolase proenzyme</fullName>
        <ecNumber evidence="6">2.3.2.2</ecNumber>
        <ecNumber evidence="6">3.4.19.13</ecNumber>
    </recommendedName>
    <component>
        <recommendedName>
            <fullName evidence="6">Glutathione hydrolase large chain</fullName>
        </recommendedName>
    </component>
    <component>
        <recommendedName>
            <fullName evidence="6">Glutathione hydrolase small chain</fullName>
        </recommendedName>
    </component>
</protein>
<dbReference type="Gene3D" id="3.60.20.40">
    <property type="match status" value="1"/>
</dbReference>
<feature type="compositionally biased region" description="Basic and acidic residues" evidence="7">
    <location>
        <begin position="587"/>
        <end position="596"/>
    </location>
</feature>
<dbReference type="EC" id="3.4.19.13" evidence="6"/>